<sequence>MNLHKNHKHYSFFNRNKICSYAVYTPVYHISSGITPKLNRLTWQDRTEPEAGISSRGLHWRCSSPPSRGPPPGSRRSRGRRRCRRPPGTPSRPPAAPPWDPGRTRHRTGWSRRRRPYWRCSSPCRPSRRRRWAAPAPASEARRPAGGTATRATRTGRGTAWRSCRPRRTPCAPWRLRRACRSGSCRTLPRPRPPR</sequence>
<accession>J3LH87</accession>
<dbReference type="AlphaFoldDB" id="J3LH87"/>
<dbReference type="EnsemblPlants" id="OB02G40040.1">
    <property type="protein sequence ID" value="OB02G40040.1"/>
    <property type="gene ID" value="OB02G40040"/>
</dbReference>
<feature type="region of interest" description="Disordered" evidence="1">
    <location>
        <begin position="49"/>
        <end position="161"/>
    </location>
</feature>
<feature type="compositionally biased region" description="Pro residues" evidence="1">
    <location>
        <begin position="87"/>
        <end position="100"/>
    </location>
</feature>
<feature type="compositionally biased region" description="Basic residues" evidence="1">
    <location>
        <begin position="75"/>
        <end position="85"/>
    </location>
</feature>
<name>J3LH87_ORYBR</name>
<feature type="compositionally biased region" description="Low complexity" evidence="1">
    <location>
        <begin position="133"/>
        <end position="160"/>
    </location>
</feature>
<evidence type="ECO:0000256" key="1">
    <source>
        <dbReference type="SAM" id="MobiDB-lite"/>
    </source>
</evidence>
<protein>
    <submittedName>
        <fullName evidence="2">Uncharacterized protein</fullName>
    </submittedName>
</protein>
<organism evidence="2">
    <name type="scientific">Oryza brachyantha</name>
    <name type="common">malo sina</name>
    <dbReference type="NCBI Taxonomy" id="4533"/>
    <lineage>
        <taxon>Eukaryota</taxon>
        <taxon>Viridiplantae</taxon>
        <taxon>Streptophyta</taxon>
        <taxon>Embryophyta</taxon>
        <taxon>Tracheophyta</taxon>
        <taxon>Spermatophyta</taxon>
        <taxon>Magnoliopsida</taxon>
        <taxon>Liliopsida</taxon>
        <taxon>Poales</taxon>
        <taxon>Poaceae</taxon>
        <taxon>BOP clade</taxon>
        <taxon>Oryzoideae</taxon>
        <taxon>Oryzeae</taxon>
        <taxon>Oryzinae</taxon>
        <taxon>Oryza</taxon>
    </lineage>
</organism>
<reference evidence="2" key="1">
    <citation type="submission" date="2013-04" db="UniProtKB">
        <authorList>
            <consortium name="EnsemblPlants"/>
        </authorList>
    </citation>
    <scope>IDENTIFICATION</scope>
</reference>
<keyword evidence="3" id="KW-1185">Reference proteome</keyword>
<dbReference type="Proteomes" id="UP000006038">
    <property type="component" value="Unassembled WGS sequence"/>
</dbReference>
<dbReference type="Gramene" id="OB02G40040.1">
    <property type="protein sequence ID" value="OB02G40040.1"/>
    <property type="gene ID" value="OB02G40040"/>
</dbReference>
<feature type="compositionally biased region" description="Basic residues" evidence="1">
    <location>
        <begin position="104"/>
        <end position="117"/>
    </location>
</feature>
<proteinExistence type="predicted"/>
<evidence type="ECO:0000313" key="3">
    <source>
        <dbReference type="Proteomes" id="UP000006038"/>
    </source>
</evidence>
<dbReference type="HOGENOM" id="CLU_1398281_0_0_1"/>
<evidence type="ECO:0000313" key="2">
    <source>
        <dbReference type="EnsemblPlants" id="OB02G40040.1"/>
    </source>
</evidence>